<dbReference type="InterPro" id="IPR000700">
    <property type="entry name" value="PAS-assoc_C"/>
</dbReference>
<dbReference type="PANTHER" id="PTHR24421:SF10">
    <property type="entry name" value="NITRATE_NITRITE SENSOR PROTEIN NARQ"/>
    <property type="match status" value="1"/>
</dbReference>
<feature type="domain" description="PAS" evidence="10">
    <location>
        <begin position="6"/>
        <end position="42"/>
    </location>
</feature>
<accession>A0A3D8GR83</accession>
<dbReference type="InterPro" id="IPR000014">
    <property type="entry name" value="PAS"/>
</dbReference>
<dbReference type="InterPro" id="IPR050482">
    <property type="entry name" value="Sensor_HK_TwoCompSys"/>
</dbReference>
<dbReference type="SUPFAM" id="SSF55785">
    <property type="entry name" value="PYP-like sensor domain (PAS domain)"/>
    <property type="match status" value="2"/>
</dbReference>
<keyword evidence="5" id="KW-0547">Nucleotide-binding</keyword>
<dbReference type="InterPro" id="IPR011712">
    <property type="entry name" value="Sig_transdc_His_kin_sub3_dim/P"/>
</dbReference>
<evidence type="ECO:0000259" key="9">
    <source>
        <dbReference type="PROSITE" id="PS50109"/>
    </source>
</evidence>
<dbReference type="Pfam" id="PF07730">
    <property type="entry name" value="HisKA_3"/>
    <property type="match status" value="1"/>
</dbReference>
<comment type="catalytic activity">
    <reaction evidence="1">
        <text>ATP + protein L-histidine = ADP + protein N-phospho-L-histidine.</text>
        <dbReference type="EC" id="2.7.13.3"/>
    </reaction>
</comment>
<evidence type="ECO:0000259" key="11">
    <source>
        <dbReference type="PROSITE" id="PS50113"/>
    </source>
</evidence>
<gene>
    <name evidence="12" type="ORF">DRW41_12080</name>
</gene>
<evidence type="ECO:0000256" key="3">
    <source>
        <dbReference type="ARBA" id="ARBA00022553"/>
    </source>
</evidence>
<feature type="domain" description="PAC" evidence="11">
    <location>
        <begin position="191"/>
        <end position="243"/>
    </location>
</feature>
<dbReference type="NCBIfam" id="TIGR00229">
    <property type="entry name" value="sensory_box"/>
    <property type="match status" value="1"/>
</dbReference>
<feature type="domain" description="PAS" evidence="10">
    <location>
        <begin position="133"/>
        <end position="176"/>
    </location>
</feature>
<evidence type="ECO:0000313" key="12">
    <source>
        <dbReference type="EMBL" id="RDU36782.1"/>
    </source>
</evidence>
<dbReference type="SMART" id="SM00387">
    <property type="entry name" value="HATPase_c"/>
    <property type="match status" value="1"/>
</dbReference>
<dbReference type="Gene3D" id="1.20.5.1930">
    <property type="match status" value="1"/>
</dbReference>
<dbReference type="InterPro" id="IPR003594">
    <property type="entry name" value="HATPase_dom"/>
</dbReference>
<keyword evidence="4" id="KW-0808">Transferase</keyword>
<dbReference type="CDD" id="cd16917">
    <property type="entry name" value="HATPase_UhpB-NarQ-NarX-like"/>
    <property type="match status" value="1"/>
</dbReference>
<dbReference type="SMART" id="SM00091">
    <property type="entry name" value="PAS"/>
    <property type="match status" value="2"/>
</dbReference>
<dbReference type="Gene3D" id="3.30.450.20">
    <property type="entry name" value="PAS domain"/>
    <property type="match status" value="2"/>
</dbReference>
<dbReference type="AlphaFoldDB" id="A0A3D8GR83"/>
<evidence type="ECO:0000256" key="1">
    <source>
        <dbReference type="ARBA" id="ARBA00000085"/>
    </source>
</evidence>
<dbReference type="PROSITE" id="PS50112">
    <property type="entry name" value="PAS"/>
    <property type="match status" value="2"/>
</dbReference>
<dbReference type="PROSITE" id="PS50109">
    <property type="entry name" value="HIS_KIN"/>
    <property type="match status" value="1"/>
</dbReference>
<dbReference type="GO" id="GO:0005524">
    <property type="term" value="F:ATP binding"/>
    <property type="evidence" value="ECO:0007669"/>
    <property type="project" value="UniProtKB-KW"/>
</dbReference>
<keyword evidence="3" id="KW-0597">Phosphoprotein</keyword>
<keyword evidence="8" id="KW-0902">Two-component regulatory system</keyword>
<dbReference type="GO" id="GO:0046983">
    <property type="term" value="F:protein dimerization activity"/>
    <property type="evidence" value="ECO:0007669"/>
    <property type="project" value="InterPro"/>
</dbReference>
<dbReference type="SMART" id="SM00086">
    <property type="entry name" value="PAC"/>
    <property type="match status" value="1"/>
</dbReference>
<keyword evidence="7" id="KW-0067">ATP-binding</keyword>
<dbReference type="EC" id="2.7.13.3" evidence="2"/>
<reference evidence="12 13" key="1">
    <citation type="submission" date="2018-07" db="EMBL/GenBank/DDBJ databases">
        <title>Bacillus sp. YLB-04 draft genome sequence.</title>
        <authorList>
            <person name="Yu L."/>
            <person name="Tang X."/>
        </authorList>
    </citation>
    <scope>NUCLEOTIDE SEQUENCE [LARGE SCALE GENOMIC DNA]</scope>
    <source>
        <strain evidence="12 13">YLB-04</strain>
    </source>
</reference>
<dbReference type="PANTHER" id="PTHR24421">
    <property type="entry name" value="NITRATE/NITRITE SENSOR PROTEIN NARX-RELATED"/>
    <property type="match status" value="1"/>
</dbReference>
<evidence type="ECO:0000256" key="4">
    <source>
        <dbReference type="ARBA" id="ARBA00022679"/>
    </source>
</evidence>
<comment type="caution">
    <text evidence="12">The sequence shown here is derived from an EMBL/GenBank/DDBJ whole genome shotgun (WGS) entry which is preliminary data.</text>
</comment>
<dbReference type="Gene3D" id="3.30.565.10">
    <property type="entry name" value="Histidine kinase-like ATPase, C-terminal domain"/>
    <property type="match status" value="1"/>
</dbReference>
<dbReference type="EMBL" id="QNQT01000004">
    <property type="protein sequence ID" value="RDU36782.1"/>
    <property type="molecule type" value="Genomic_DNA"/>
</dbReference>
<name>A0A3D8GR83_9BACI</name>
<dbReference type="OrthoDB" id="9760839at2"/>
<evidence type="ECO:0000256" key="2">
    <source>
        <dbReference type="ARBA" id="ARBA00012438"/>
    </source>
</evidence>
<dbReference type="PROSITE" id="PS50113">
    <property type="entry name" value="PAC"/>
    <property type="match status" value="1"/>
</dbReference>
<protein>
    <recommendedName>
        <fullName evidence="2">histidine kinase</fullName>
        <ecNumber evidence="2">2.7.13.3</ecNumber>
    </recommendedName>
</protein>
<dbReference type="Pfam" id="PF02518">
    <property type="entry name" value="HATPase_c"/>
    <property type="match status" value="1"/>
</dbReference>
<evidence type="ECO:0000256" key="7">
    <source>
        <dbReference type="ARBA" id="ARBA00022840"/>
    </source>
</evidence>
<evidence type="ECO:0000256" key="6">
    <source>
        <dbReference type="ARBA" id="ARBA00022777"/>
    </source>
</evidence>
<dbReference type="InterPro" id="IPR001610">
    <property type="entry name" value="PAC"/>
</dbReference>
<dbReference type="SUPFAM" id="SSF55874">
    <property type="entry name" value="ATPase domain of HSP90 chaperone/DNA topoisomerase II/histidine kinase"/>
    <property type="match status" value="1"/>
</dbReference>
<evidence type="ECO:0000313" key="13">
    <source>
        <dbReference type="Proteomes" id="UP000257144"/>
    </source>
</evidence>
<feature type="domain" description="Histidine kinase" evidence="9">
    <location>
        <begin position="258"/>
        <end position="444"/>
    </location>
</feature>
<organism evidence="12 13">
    <name type="scientific">Neobacillus piezotolerans</name>
    <dbReference type="NCBI Taxonomy" id="2259171"/>
    <lineage>
        <taxon>Bacteria</taxon>
        <taxon>Bacillati</taxon>
        <taxon>Bacillota</taxon>
        <taxon>Bacilli</taxon>
        <taxon>Bacillales</taxon>
        <taxon>Bacillaceae</taxon>
        <taxon>Neobacillus</taxon>
    </lineage>
</organism>
<dbReference type="InterPro" id="IPR005467">
    <property type="entry name" value="His_kinase_dom"/>
</dbReference>
<dbReference type="GO" id="GO:0000155">
    <property type="term" value="F:phosphorelay sensor kinase activity"/>
    <property type="evidence" value="ECO:0007669"/>
    <property type="project" value="InterPro"/>
</dbReference>
<sequence>MTEDGLIQKNFGDGVFLADFSGKVVYINEQARLKFGYSAKPLQQMEFYFRDFLPDIDLGTVSEGIVTGAYGRNAEGETFPLFFSMNSFWLDGDKYSLVVIQDIKNRERLDKELSEPLNELVDLKFALDQSAIVAITDRRGVIKYVNDKFCEISKYRAEDLIGQDHRIINSGYHPKEFFARLWRTISSGDVWQGEIKNRAKDGSFYWVDTTIVPFLDEGGKPYQYLAIRFEITERKRMEGELQKMMTRIIDVQEDERKRLSRELHDGLGQNLYSHLITINRLLSEIDHPLLVQMQEEAMEMIEEIRDLSWELRPSVLDDLGLVPAIRSFLNRYSSHYKISVHFECVLGRRLPAGTETTVYRVIQEALTNTRKYADVDEAWVVIREYDDAVRVIIEDRGKGFVVSGGPRGVGLFSMDERAKASGGELQVLSEPNKGTKVILEVPVG</sequence>
<evidence type="ECO:0000256" key="8">
    <source>
        <dbReference type="ARBA" id="ARBA00023012"/>
    </source>
</evidence>
<dbReference type="Pfam" id="PF13426">
    <property type="entry name" value="PAS_9"/>
    <property type="match status" value="2"/>
</dbReference>
<evidence type="ECO:0000256" key="5">
    <source>
        <dbReference type="ARBA" id="ARBA00022741"/>
    </source>
</evidence>
<dbReference type="Proteomes" id="UP000257144">
    <property type="component" value="Unassembled WGS sequence"/>
</dbReference>
<proteinExistence type="predicted"/>
<dbReference type="CDD" id="cd00130">
    <property type="entry name" value="PAS"/>
    <property type="match status" value="2"/>
</dbReference>
<evidence type="ECO:0000259" key="10">
    <source>
        <dbReference type="PROSITE" id="PS50112"/>
    </source>
</evidence>
<dbReference type="InterPro" id="IPR036890">
    <property type="entry name" value="HATPase_C_sf"/>
</dbReference>
<dbReference type="GO" id="GO:0016020">
    <property type="term" value="C:membrane"/>
    <property type="evidence" value="ECO:0007669"/>
    <property type="project" value="InterPro"/>
</dbReference>
<dbReference type="InterPro" id="IPR035965">
    <property type="entry name" value="PAS-like_dom_sf"/>
</dbReference>
<keyword evidence="6 12" id="KW-0418">Kinase</keyword>
<keyword evidence="13" id="KW-1185">Reference proteome</keyword>
<dbReference type="RefSeq" id="WP_115452255.1">
    <property type="nucleotide sequence ID" value="NZ_QNQT01000004.1"/>
</dbReference>